<evidence type="ECO:0000259" key="3">
    <source>
        <dbReference type="Pfam" id="PF18962"/>
    </source>
</evidence>
<name>A0ABW8YXP0_9FLAO</name>
<dbReference type="InterPro" id="IPR026444">
    <property type="entry name" value="Secre_tail"/>
</dbReference>
<sequence>MKKTLLILFAVFSSFCLWAQSKSTGVVTLGAGMTAKLDLNNANTTATLTLTGSSDRWFALQFGSFGTGQGMANGQDMVYYNGTTLIDGHMVGVGNTPQTDTNNWTVTSNTVSGTTRTIVATRAFAGGTNDFTFSYSDTTIDFAYARCANASFVFSNHGGNRGYALNKVFNCEPPANPTANAQTFCQGATVNNLAASGGTGAEFNWYLTATGGTELSLNTVLTTGTYYVSQTISDCESNRVAVTVTVNTVNAPTASAQTFCNAATVANLQATGASGATINWYNVAAGGTALSSGTSLSTGTYYVEQTVGTCTSTRTSVSVQITVMGTPTAEDQEVCAGNGVWAIDVTISGEGFFFPVFYDTPTGGEPLDLDYVLETGTYYVSQSDGVCEGVRDAVVITVKPLPDTPTGNTTQQFETGDTIADLEITTVEGAVITWYVMQDINFILANESDMLQDGVTYYATQTIDGCESEYLAITADEVLANQAFSIKGFALYPNPVKDVITISAAESISGVNIYNLLGQEIMARQINNTTAEISVVKLPAGNYIVKATAVDGSTATVKIIKF</sequence>
<evidence type="ECO:0000259" key="4">
    <source>
        <dbReference type="Pfam" id="PF19081"/>
    </source>
</evidence>
<evidence type="ECO:0000313" key="6">
    <source>
        <dbReference type="Proteomes" id="UP001629156"/>
    </source>
</evidence>
<dbReference type="Pfam" id="PF19081">
    <property type="entry name" value="Ig_7"/>
    <property type="match status" value="2"/>
</dbReference>
<evidence type="ECO:0000256" key="1">
    <source>
        <dbReference type="ARBA" id="ARBA00022729"/>
    </source>
</evidence>
<evidence type="ECO:0000256" key="2">
    <source>
        <dbReference type="SAM" id="SignalP"/>
    </source>
</evidence>
<dbReference type="RefSeq" id="WP_408085286.1">
    <property type="nucleotide sequence ID" value="NZ_JBELPZ010000011.1"/>
</dbReference>
<evidence type="ECO:0000313" key="5">
    <source>
        <dbReference type="EMBL" id="MFL9845023.1"/>
    </source>
</evidence>
<feature type="domain" description="Ig-like" evidence="4">
    <location>
        <begin position="174"/>
        <end position="247"/>
    </location>
</feature>
<keyword evidence="6" id="KW-1185">Reference proteome</keyword>
<dbReference type="Proteomes" id="UP001629156">
    <property type="component" value="Unassembled WGS sequence"/>
</dbReference>
<feature type="domain" description="Ig-like" evidence="4">
    <location>
        <begin position="251"/>
        <end position="321"/>
    </location>
</feature>
<protein>
    <submittedName>
        <fullName evidence="5">T9SS type A sorting domain-containing protein</fullName>
    </submittedName>
</protein>
<dbReference type="NCBIfam" id="TIGR04183">
    <property type="entry name" value="Por_Secre_tail"/>
    <property type="match status" value="1"/>
</dbReference>
<keyword evidence="1 2" id="KW-0732">Signal</keyword>
<organism evidence="5 6">
    <name type="scientific">Flavobacterium rhizosphaerae</name>
    <dbReference type="NCBI Taxonomy" id="3163298"/>
    <lineage>
        <taxon>Bacteria</taxon>
        <taxon>Pseudomonadati</taxon>
        <taxon>Bacteroidota</taxon>
        <taxon>Flavobacteriia</taxon>
        <taxon>Flavobacteriales</taxon>
        <taxon>Flavobacteriaceae</taxon>
        <taxon>Flavobacterium</taxon>
    </lineage>
</organism>
<feature type="domain" description="Secretion system C-terminal sorting" evidence="3">
    <location>
        <begin position="491"/>
        <end position="560"/>
    </location>
</feature>
<accession>A0ABW8YXP0</accession>
<dbReference type="Pfam" id="PF18962">
    <property type="entry name" value="Por_Secre_tail"/>
    <property type="match status" value="1"/>
</dbReference>
<feature type="signal peptide" evidence="2">
    <location>
        <begin position="1"/>
        <end position="19"/>
    </location>
</feature>
<proteinExistence type="predicted"/>
<comment type="caution">
    <text evidence="5">The sequence shown here is derived from an EMBL/GenBank/DDBJ whole genome shotgun (WGS) entry which is preliminary data.</text>
</comment>
<gene>
    <name evidence="5" type="ORF">ABS766_11390</name>
</gene>
<reference evidence="5 6" key="1">
    <citation type="submission" date="2024-06" db="EMBL/GenBank/DDBJ databases">
        <authorList>
            <person name="Kaempfer P."/>
            <person name="Viver T."/>
        </authorList>
    </citation>
    <scope>NUCLEOTIDE SEQUENCE [LARGE SCALE GENOMIC DNA]</scope>
    <source>
        <strain evidence="5 6">ST-119</strain>
    </source>
</reference>
<feature type="chain" id="PRO_5045538494" evidence="2">
    <location>
        <begin position="20"/>
        <end position="562"/>
    </location>
</feature>
<dbReference type="EMBL" id="JBELPZ010000011">
    <property type="protein sequence ID" value="MFL9845023.1"/>
    <property type="molecule type" value="Genomic_DNA"/>
</dbReference>
<dbReference type="InterPro" id="IPR044023">
    <property type="entry name" value="Ig_7"/>
</dbReference>